<evidence type="ECO:0000259" key="4">
    <source>
        <dbReference type="PROSITE" id="PS50923"/>
    </source>
</evidence>
<dbReference type="InterPro" id="IPR048530">
    <property type="entry name" value="FAM171_N"/>
</dbReference>
<evidence type="ECO:0000256" key="2">
    <source>
        <dbReference type="PROSITE-ProRule" id="PRU00302"/>
    </source>
</evidence>
<organism evidence="5 6">
    <name type="scientific">Strongylocentrotus purpuratus</name>
    <name type="common">Purple sea urchin</name>
    <dbReference type="NCBI Taxonomy" id="7668"/>
    <lineage>
        <taxon>Eukaryota</taxon>
        <taxon>Metazoa</taxon>
        <taxon>Echinodermata</taxon>
        <taxon>Eleutherozoa</taxon>
        <taxon>Echinozoa</taxon>
        <taxon>Echinoidea</taxon>
        <taxon>Euechinoidea</taxon>
        <taxon>Echinacea</taxon>
        <taxon>Camarodonta</taxon>
        <taxon>Echinidea</taxon>
        <taxon>Strongylocentrotidae</taxon>
        <taxon>Strongylocentrotus</taxon>
    </lineage>
</organism>
<feature type="region of interest" description="Disordered" evidence="3">
    <location>
        <begin position="512"/>
        <end position="544"/>
    </location>
</feature>
<sequence>MDNLAQDALLSDVKVRKVRQTAQEWPLTTMISLPAPLGLTVLTRDGSAFEVPLADVEIRIIRLTVQDGSVMIANSSTDANGTMWADIATAEQLIIVASKKGYLDTSSTYRLKPEERNIHTISMQKHSMRKEITWMSGLDRLVEFRPRFKGIPYSFEIPAGSLDTPEQSRVEFKFQDVDTSNPSELRQAPELIGAVDSSEGTTLIGLAVFSMAELTVVNMDNEQPVDLMLPFEAEFPLSRKPRGTRQGSRIPAWYFDKTTGVWRKGGVGKVRLDRFKEPVWSFEARHFTWWGAMQPWAGTSCIIVKTCYDQKCLQIASFTPVEVDGVDFSYSSSTVSSGEGRTCAQFKMGGNVRISSPFSRKTKLVAGNPVSGSSCPLEYDTLVLRPPGQAQMGQCEEVVLVLRDPSATTEPSKTSKPMITTQPAPTTTLEPATTIPQTTPTTLPPTPPPTGLTVLTMDGSTQQALLPNVQVRIIRPAIEIFPVTTTTISPITNSSMTNSSMANSSMTISSMTNSSMTNTSMTDSSMTNSSMTNSSTGNSSMTNSSTVNDSLITAYTTGDGLALLDIPLDEPVIVVASKTGYLETSFTYCFQPGVKNVLPILIHKHSFTEQFVWMSEEDHSVEFRHPEHKIPYRLDIPAGSLNVTDGSVVEVRFSGVHTSHPTELKEVPELIGATESPDGMKLTGLEAFSMAEVTVVNAETDDLVDVVLPFNAVFPLDRKPRGAHHGTKIPAWYFDKMTGTWKEDGIGKLKNKAGELVWSFQARHFTWWSAIQPWPETSCLIIKTCYEKNCKRVASFVPVEVHGVDFSYTSTSVTSGEGQTCTHFKMGGQVRVSSPCSKKPKFRIGELGGTTYCPENTQVLRPQDQTETGRCEQVVIVVREDWTMRCSEPDIHTKADSTQFGMGSTTFFECLGGYNLVGQPQRACLACGKWSGPDPICTR</sequence>
<dbReference type="KEGG" id="spu:753742"/>
<dbReference type="PANTHER" id="PTHR31626">
    <property type="entry name" value="SUSHI DOMAIN-CONTAINING PROTEIN"/>
    <property type="match status" value="1"/>
</dbReference>
<proteinExistence type="predicted"/>
<evidence type="ECO:0000256" key="3">
    <source>
        <dbReference type="SAM" id="MobiDB-lite"/>
    </source>
</evidence>
<dbReference type="GeneID" id="753742"/>
<keyword evidence="2" id="KW-0768">Sushi</keyword>
<dbReference type="InterPro" id="IPR018890">
    <property type="entry name" value="FAM171"/>
</dbReference>
<dbReference type="SUPFAM" id="SSF57535">
    <property type="entry name" value="Complement control module/SCR domain"/>
    <property type="match status" value="1"/>
</dbReference>
<dbReference type="InterPro" id="IPR000436">
    <property type="entry name" value="Sushi_SCR_CCP_dom"/>
</dbReference>
<feature type="compositionally biased region" description="Polar residues" evidence="3">
    <location>
        <begin position="406"/>
        <end position="418"/>
    </location>
</feature>
<feature type="region of interest" description="Disordered" evidence="3">
    <location>
        <begin position="406"/>
        <end position="448"/>
    </location>
</feature>
<keyword evidence="1 2" id="KW-1015">Disulfide bond</keyword>
<keyword evidence="6" id="KW-1185">Reference proteome</keyword>
<feature type="compositionally biased region" description="Low complexity" evidence="3">
    <location>
        <begin position="419"/>
        <end position="441"/>
    </location>
</feature>
<dbReference type="RefSeq" id="XP_030836048.1">
    <property type="nucleotide sequence ID" value="XM_030980188.1"/>
</dbReference>
<dbReference type="PANTHER" id="PTHR31626:SF4">
    <property type="entry name" value="SUSHI DOMAIN-CONTAINING PROTEIN"/>
    <property type="match status" value="1"/>
</dbReference>
<feature type="disulfide bond" evidence="2">
    <location>
        <begin position="910"/>
        <end position="937"/>
    </location>
</feature>
<dbReference type="SMART" id="SM00032">
    <property type="entry name" value="CCP"/>
    <property type="match status" value="1"/>
</dbReference>
<name>A0A7M7NK73_STRPU</name>
<dbReference type="PROSITE" id="PS50923">
    <property type="entry name" value="SUSHI"/>
    <property type="match status" value="1"/>
</dbReference>
<accession>A0A7M7NK73</accession>
<evidence type="ECO:0000313" key="5">
    <source>
        <dbReference type="EnsemblMetazoa" id="XP_030836048"/>
    </source>
</evidence>
<dbReference type="Pfam" id="PF10577">
    <property type="entry name" value="FAM171A1-2-B_N"/>
    <property type="match status" value="2"/>
</dbReference>
<dbReference type="EnsemblMetazoa" id="XM_030980188">
    <property type="protein sequence ID" value="XP_030836048"/>
    <property type="gene ID" value="LOC753742"/>
</dbReference>
<dbReference type="OMA" id="AMQPWAG"/>
<dbReference type="Gene3D" id="2.10.70.10">
    <property type="entry name" value="Complement Module, domain 1"/>
    <property type="match status" value="1"/>
</dbReference>
<evidence type="ECO:0000313" key="6">
    <source>
        <dbReference type="Proteomes" id="UP000007110"/>
    </source>
</evidence>
<dbReference type="Proteomes" id="UP000007110">
    <property type="component" value="Unassembled WGS sequence"/>
</dbReference>
<dbReference type="InterPro" id="IPR035976">
    <property type="entry name" value="Sushi/SCR/CCP_sf"/>
</dbReference>
<reference evidence="6" key="1">
    <citation type="submission" date="2015-02" db="EMBL/GenBank/DDBJ databases">
        <title>Genome sequencing for Strongylocentrotus purpuratus.</title>
        <authorList>
            <person name="Murali S."/>
            <person name="Liu Y."/>
            <person name="Vee V."/>
            <person name="English A."/>
            <person name="Wang M."/>
            <person name="Skinner E."/>
            <person name="Han Y."/>
            <person name="Muzny D.M."/>
            <person name="Worley K.C."/>
            <person name="Gibbs R.A."/>
        </authorList>
    </citation>
    <scope>NUCLEOTIDE SEQUENCE</scope>
</reference>
<dbReference type="OrthoDB" id="8950207at2759"/>
<dbReference type="CDD" id="cd00033">
    <property type="entry name" value="CCP"/>
    <property type="match status" value="1"/>
</dbReference>
<feature type="domain" description="Sushi" evidence="4">
    <location>
        <begin position="884"/>
        <end position="939"/>
    </location>
</feature>
<comment type="caution">
    <text evidence="2">Lacks conserved residue(s) required for the propagation of feature annotation.</text>
</comment>
<evidence type="ECO:0000256" key="1">
    <source>
        <dbReference type="ARBA" id="ARBA00023157"/>
    </source>
</evidence>
<dbReference type="InParanoid" id="A0A7M7NK73"/>
<protein>
    <recommendedName>
        <fullName evidence="4">Sushi domain-containing protein</fullName>
    </recommendedName>
</protein>
<dbReference type="AlphaFoldDB" id="A0A7M7NK73"/>
<reference evidence="5" key="2">
    <citation type="submission" date="2021-01" db="UniProtKB">
        <authorList>
            <consortium name="EnsemblMetazoa"/>
        </authorList>
    </citation>
    <scope>IDENTIFICATION</scope>
</reference>
<dbReference type="Pfam" id="PF00084">
    <property type="entry name" value="Sushi"/>
    <property type="match status" value="1"/>
</dbReference>